<evidence type="ECO:0000313" key="6">
    <source>
        <dbReference type="EMBL" id="KIW33849.1"/>
    </source>
</evidence>
<reference evidence="6 7" key="1">
    <citation type="submission" date="2015-01" db="EMBL/GenBank/DDBJ databases">
        <title>The Genome Sequence of Cladophialophora immunda CBS83496.</title>
        <authorList>
            <consortium name="The Broad Institute Genomics Platform"/>
            <person name="Cuomo C."/>
            <person name="de Hoog S."/>
            <person name="Gorbushina A."/>
            <person name="Stielow B."/>
            <person name="Teixiera M."/>
            <person name="Abouelleil A."/>
            <person name="Chapman S.B."/>
            <person name="Priest M."/>
            <person name="Young S.K."/>
            <person name="Wortman J."/>
            <person name="Nusbaum C."/>
            <person name="Birren B."/>
        </authorList>
    </citation>
    <scope>NUCLEOTIDE SEQUENCE [LARGE SCALE GENOMIC DNA]</scope>
    <source>
        <strain evidence="6 7">CBS 83496</strain>
    </source>
</reference>
<dbReference type="VEuPathDB" id="FungiDB:PV07_00666"/>
<dbReference type="GO" id="GO:0015174">
    <property type="term" value="F:basic amino acid transmembrane transporter activity"/>
    <property type="evidence" value="ECO:0007669"/>
    <property type="project" value="TreeGrafter"/>
</dbReference>
<dbReference type="HOGENOM" id="CLU_587931_0_0_1"/>
<organism evidence="6 7">
    <name type="scientific">Cladophialophora immunda</name>
    <dbReference type="NCBI Taxonomy" id="569365"/>
    <lineage>
        <taxon>Eukaryota</taxon>
        <taxon>Fungi</taxon>
        <taxon>Dikarya</taxon>
        <taxon>Ascomycota</taxon>
        <taxon>Pezizomycotina</taxon>
        <taxon>Eurotiomycetes</taxon>
        <taxon>Chaetothyriomycetidae</taxon>
        <taxon>Chaetothyriales</taxon>
        <taxon>Herpotrichiellaceae</taxon>
        <taxon>Cladophialophora</taxon>
    </lineage>
</organism>
<keyword evidence="4 5" id="KW-0472">Membrane</keyword>
<evidence type="ECO:0000256" key="1">
    <source>
        <dbReference type="ARBA" id="ARBA00004141"/>
    </source>
</evidence>
<name>A0A0D2DDR3_9EURO</name>
<accession>A0A0D2DDR3</accession>
<dbReference type="RefSeq" id="XP_016254065.1">
    <property type="nucleotide sequence ID" value="XM_016387137.1"/>
</dbReference>
<evidence type="ECO:0008006" key="8">
    <source>
        <dbReference type="Google" id="ProtNLM"/>
    </source>
</evidence>
<evidence type="ECO:0000256" key="3">
    <source>
        <dbReference type="ARBA" id="ARBA00022989"/>
    </source>
</evidence>
<feature type="transmembrane region" description="Helical" evidence="5">
    <location>
        <begin position="332"/>
        <end position="354"/>
    </location>
</feature>
<feature type="transmembrane region" description="Helical" evidence="5">
    <location>
        <begin position="235"/>
        <end position="259"/>
    </location>
</feature>
<dbReference type="PANTHER" id="PTHR23501">
    <property type="entry name" value="MAJOR FACILITATOR SUPERFAMILY"/>
    <property type="match status" value="1"/>
</dbReference>
<proteinExistence type="predicted"/>
<dbReference type="Gene3D" id="1.20.1250.20">
    <property type="entry name" value="MFS general substrate transporter like domains"/>
    <property type="match status" value="1"/>
</dbReference>
<evidence type="ECO:0000256" key="5">
    <source>
        <dbReference type="SAM" id="Phobius"/>
    </source>
</evidence>
<evidence type="ECO:0000313" key="7">
    <source>
        <dbReference type="Proteomes" id="UP000054466"/>
    </source>
</evidence>
<keyword evidence="7" id="KW-1185">Reference proteome</keyword>
<evidence type="ECO:0000256" key="2">
    <source>
        <dbReference type="ARBA" id="ARBA00022692"/>
    </source>
</evidence>
<dbReference type="SUPFAM" id="SSF103473">
    <property type="entry name" value="MFS general substrate transporter"/>
    <property type="match status" value="1"/>
</dbReference>
<dbReference type="GO" id="GO:0000329">
    <property type="term" value="C:fungal-type vacuole membrane"/>
    <property type="evidence" value="ECO:0007669"/>
    <property type="project" value="TreeGrafter"/>
</dbReference>
<dbReference type="AlphaFoldDB" id="A0A0D2DDR3"/>
<feature type="transmembrane region" description="Helical" evidence="5">
    <location>
        <begin position="195"/>
        <end position="214"/>
    </location>
</feature>
<dbReference type="EMBL" id="KN847040">
    <property type="protein sequence ID" value="KIW33849.1"/>
    <property type="molecule type" value="Genomic_DNA"/>
</dbReference>
<comment type="subcellular location">
    <subcellularLocation>
        <location evidence="1">Membrane</location>
        <topology evidence="1">Multi-pass membrane protein</topology>
    </subcellularLocation>
</comment>
<protein>
    <recommendedName>
        <fullName evidence="8">Major facilitator superfamily (MFS) profile domain-containing protein</fullName>
    </recommendedName>
</protein>
<evidence type="ECO:0000256" key="4">
    <source>
        <dbReference type="ARBA" id="ARBA00023136"/>
    </source>
</evidence>
<feature type="transmembrane region" description="Helical" evidence="5">
    <location>
        <begin position="271"/>
        <end position="291"/>
    </location>
</feature>
<dbReference type="PANTHER" id="PTHR23501:SF33">
    <property type="entry name" value="MAJOR FACILITATOR SUPERFAMILY (MFS) PROFILE DOMAIN-CONTAINING PROTEIN"/>
    <property type="match status" value="1"/>
</dbReference>
<dbReference type="Proteomes" id="UP000054466">
    <property type="component" value="Unassembled WGS sequence"/>
</dbReference>
<gene>
    <name evidence="6" type="ORF">PV07_00666</name>
</gene>
<feature type="transmembrane region" description="Helical" evidence="5">
    <location>
        <begin position="366"/>
        <end position="385"/>
    </location>
</feature>
<feature type="transmembrane region" description="Helical" evidence="5">
    <location>
        <begin position="431"/>
        <end position="456"/>
    </location>
</feature>
<dbReference type="OrthoDB" id="3437016at2759"/>
<keyword evidence="3 5" id="KW-1133">Transmembrane helix</keyword>
<dbReference type="InterPro" id="IPR036259">
    <property type="entry name" value="MFS_trans_sf"/>
</dbReference>
<feature type="transmembrane region" description="Helical" evidence="5">
    <location>
        <begin position="164"/>
        <end position="183"/>
    </location>
</feature>
<sequence length="465" mass="49873">MENLAISSGGSAVFKSRTGSSLPGLLFPDSDNLCLKSLSAELSRVREVQEWCVWSRSSSRISYLYTRSPYTGAMSISCRLPGAVVVESLEASSLRPLAGGGECSSPENSSGVHEIADHCARAFLGQTPIVIVAILLVQRKLQVKTKQQKTSGDDLSISDKIKRIDFMGAALMSLTILCALIVLDVGGQKLPWNHPIIWISSGAIVFSMIAFVLVERYVAVEPIFPLRLIGHYVVITCYMMLCLQMVAVTAMMMIVPMYFQVTKLASTGEAGAYLVPSVAGNTIGGLLTGAWIQRSRRYKMPQIIGSFFSMAAFAALVLVWRGNTTFLESLLIFPVGLATGVAHGAIFIGLGAGVGEADIAIAGSGLYLSSNIGSVAGVSLGNAIYQSTLRLGLNKVLQDFPSKEQIIRKALVDISYIRHVSADIRMTMLPAYVASFQGVFLLGMACSALALLVGLVSRETRLQLK</sequence>
<dbReference type="GeneID" id="27339860"/>
<keyword evidence="2 5" id="KW-0812">Transmembrane</keyword>
<feature type="transmembrane region" description="Helical" evidence="5">
    <location>
        <begin position="303"/>
        <end position="320"/>
    </location>
</feature>